<proteinExistence type="predicted"/>
<feature type="transmembrane region" description="Helical" evidence="1">
    <location>
        <begin position="86"/>
        <end position="107"/>
    </location>
</feature>
<evidence type="ECO:0000313" key="2">
    <source>
        <dbReference type="EMBL" id="ACT50855.1"/>
    </source>
</evidence>
<feature type="transmembrane region" description="Helical" evidence="1">
    <location>
        <begin position="56"/>
        <end position="80"/>
    </location>
</feature>
<dbReference type="HOGENOM" id="CLU_2070336_0_0_4"/>
<keyword evidence="1" id="KW-1133">Transmembrane helix</keyword>
<dbReference type="STRING" id="582744.Msip34_1610"/>
<accession>C6XE80</accession>
<keyword evidence="3" id="KW-1185">Reference proteome</keyword>
<dbReference type="RefSeq" id="WP_015830270.1">
    <property type="nucleotide sequence ID" value="NC_012969.1"/>
</dbReference>
<dbReference type="InterPro" id="IPR032126">
    <property type="entry name" value="LydA_holin"/>
</dbReference>
<dbReference type="Pfam" id="PF16083">
    <property type="entry name" value="Phage_holin_3_3"/>
    <property type="match status" value="1"/>
</dbReference>
<evidence type="ECO:0000256" key="1">
    <source>
        <dbReference type="SAM" id="Phobius"/>
    </source>
</evidence>
<dbReference type="KEGG" id="mei:Msip34_1610"/>
<reference evidence="3" key="1">
    <citation type="submission" date="2009-07" db="EMBL/GenBank/DDBJ databases">
        <title>Complete sequence of chromosome of Methylovorus sp. SIP3-4.</title>
        <authorList>
            <person name="Lucas S."/>
            <person name="Copeland A."/>
            <person name="Lapidus A."/>
            <person name="Glavina del Rio T."/>
            <person name="Tice H."/>
            <person name="Bruce D."/>
            <person name="Goodwin L."/>
            <person name="Pitluck S."/>
            <person name="Clum A."/>
            <person name="Larimer F."/>
            <person name="Land M."/>
            <person name="Hauser L."/>
            <person name="Kyrpides N."/>
            <person name="Mikhailova N."/>
            <person name="Kayluzhnaya M."/>
            <person name="Chistoserdova L."/>
        </authorList>
    </citation>
    <scope>NUCLEOTIDE SEQUENCE [LARGE SCALE GENOMIC DNA]</scope>
    <source>
        <strain evidence="3">SIP3-4</strain>
    </source>
</reference>
<evidence type="ECO:0000313" key="3">
    <source>
        <dbReference type="Proteomes" id="UP000002743"/>
    </source>
</evidence>
<dbReference type="eggNOG" id="ENOG5033P67">
    <property type="taxonomic scope" value="Bacteria"/>
</dbReference>
<keyword evidence="1" id="KW-0472">Membrane</keyword>
<evidence type="ECO:0008006" key="4">
    <source>
        <dbReference type="Google" id="ProtNLM"/>
    </source>
</evidence>
<keyword evidence="1" id="KW-0812">Transmembrane</keyword>
<protein>
    <recommendedName>
        <fullName evidence="4">Transmembrane protein</fullName>
    </recommendedName>
</protein>
<reference evidence="2 3" key="2">
    <citation type="journal article" date="2011" name="J. Bacteriol.">
        <title>Genomes of three methylotrophs from a single niche uncover genetic and metabolic divergence of Methylophilaceae.</title>
        <authorList>
            <person name="Lapidus A."/>
            <person name="Clum A."/>
            <person name="Labutti K."/>
            <person name="Kaluzhnaya M.G."/>
            <person name="Lim S."/>
            <person name="Beck D.A."/>
            <person name="Glavina Del Rio T."/>
            <person name="Nolan M."/>
            <person name="Mavromatis K."/>
            <person name="Huntemann M."/>
            <person name="Lucas S."/>
            <person name="Lidstrom M.E."/>
            <person name="Ivanova N."/>
            <person name="Chistoserdova L."/>
        </authorList>
    </citation>
    <scope>NUCLEOTIDE SEQUENCE [LARGE SCALE GENOMIC DNA]</scope>
    <source>
        <strain evidence="2 3">SIP3-4</strain>
    </source>
</reference>
<dbReference type="EMBL" id="CP001674">
    <property type="protein sequence ID" value="ACT50855.1"/>
    <property type="molecule type" value="Genomic_DNA"/>
</dbReference>
<dbReference type="AlphaFoldDB" id="C6XE80"/>
<organism evidence="2 3">
    <name type="scientific">Methylovorus glucosotrophus (strain SIP3-4)</name>
    <dbReference type="NCBI Taxonomy" id="582744"/>
    <lineage>
        <taxon>Bacteria</taxon>
        <taxon>Pseudomonadati</taxon>
        <taxon>Pseudomonadota</taxon>
        <taxon>Betaproteobacteria</taxon>
        <taxon>Nitrosomonadales</taxon>
        <taxon>Methylophilaceae</taxon>
        <taxon>Methylovorus</taxon>
    </lineage>
</organism>
<dbReference type="Proteomes" id="UP000002743">
    <property type="component" value="Chromosome"/>
</dbReference>
<feature type="transmembrane region" description="Helical" evidence="1">
    <location>
        <begin position="15"/>
        <end position="35"/>
    </location>
</feature>
<sequence length="118" mass="12477" precursor="true">MEEALSLYLGQPWGLIAWGVINVVFSIIAGTLGYLSRTCSSESPVLFNSNRMLIEAGSSGFVGLLVLMMCSVSNLGGAATGLCVGFFGWVGAPATIVVLEKFVFRLIGIVKHESTKSD</sequence>
<gene>
    <name evidence="2" type="ordered locus">Msip34_1610</name>
</gene>
<name>C6XE80_METGS</name>